<proteinExistence type="inferred from homology"/>
<dbReference type="InterPro" id="IPR048254">
    <property type="entry name" value="CDP_ALCOHOL_P_TRANSF_CS"/>
</dbReference>
<keyword evidence="3" id="KW-1133">Transmembrane helix</keyword>
<protein>
    <submittedName>
        <fullName evidence="4">CDP-alcohol phosphatidyltransferase family protein</fullName>
        <ecNumber evidence="4">2.7.8.-</ecNumber>
    </submittedName>
</protein>
<organism evidence="4 5">
    <name type="scientific">Sphingorhabdus arenilitoris</name>
    <dbReference type="NCBI Taxonomy" id="1490041"/>
    <lineage>
        <taxon>Bacteria</taxon>
        <taxon>Pseudomonadati</taxon>
        <taxon>Pseudomonadota</taxon>
        <taxon>Alphaproteobacteria</taxon>
        <taxon>Sphingomonadales</taxon>
        <taxon>Sphingomonadaceae</taxon>
        <taxon>Sphingorhabdus</taxon>
    </lineage>
</organism>
<dbReference type="Pfam" id="PF01066">
    <property type="entry name" value="CDP-OH_P_transf"/>
    <property type="match status" value="1"/>
</dbReference>
<dbReference type="InterPro" id="IPR043130">
    <property type="entry name" value="CDP-OH_PTrfase_TM_dom"/>
</dbReference>
<dbReference type="EC" id="2.7.8.-" evidence="4"/>
<evidence type="ECO:0000256" key="1">
    <source>
        <dbReference type="ARBA" id="ARBA00022679"/>
    </source>
</evidence>
<dbReference type="RefSeq" id="WP_381421044.1">
    <property type="nucleotide sequence ID" value="NZ_JBHSDH010000010.1"/>
</dbReference>
<keyword evidence="1 2" id="KW-0808">Transferase</keyword>
<dbReference type="Gene3D" id="1.20.120.1760">
    <property type="match status" value="1"/>
</dbReference>
<evidence type="ECO:0000256" key="2">
    <source>
        <dbReference type="RuleBase" id="RU003750"/>
    </source>
</evidence>
<gene>
    <name evidence="4" type="ORF">ACFOWX_02755</name>
</gene>
<feature type="transmembrane region" description="Helical" evidence="3">
    <location>
        <begin position="109"/>
        <end position="134"/>
    </location>
</feature>
<reference evidence="5" key="1">
    <citation type="journal article" date="2019" name="Int. J. Syst. Evol. Microbiol.">
        <title>The Global Catalogue of Microorganisms (GCM) 10K type strain sequencing project: providing services to taxonomists for standard genome sequencing and annotation.</title>
        <authorList>
            <consortium name="The Broad Institute Genomics Platform"/>
            <consortium name="The Broad Institute Genome Sequencing Center for Infectious Disease"/>
            <person name="Wu L."/>
            <person name="Ma J."/>
        </authorList>
    </citation>
    <scope>NUCLEOTIDE SEQUENCE [LARGE SCALE GENOMIC DNA]</scope>
    <source>
        <strain evidence="5">CECT 8531</strain>
    </source>
</reference>
<keyword evidence="3" id="KW-0472">Membrane</keyword>
<comment type="similarity">
    <text evidence="2">Belongs to the CDP-alcohol phosphatidyltransferase class-I family.</text>
</comment>
<feature type="transmembrane region" description="Helical" evidence="3">
    <location>
        <begin position="171"/>
        <end position="189"/>
    </location>
</feature>
<feature type="transmembrane region" description="Helical" evidence="3">
    <location>
        <begin position="146"/>
        <end position="165"/>
    </location>
</feature>
<accession>A0ABV8REG7</accession>
<comment type="caution">
    <text evidence="4">The sequence shown here is derived from an EMBL/GenBank/DDBJ whole genome shotgun (WGS) entry which is preliminary data.</text>
</comment>
<evidence type="ECO:0000313" key="4">
    <source>
        <dbReference type="EMBL" id="MFC4291329.1"/>
    </source>
</evidence>
<name>A0ABV8REG7_9SPHN</name>
<dbReference type="Proteomes" id="UP001595887">
    <property type="component" value="Unassembled WGS sequence"/>
</dbReference>
<dbReference type="PROSITE" id="PS00379">
    <property type="entry name" value="CDP_ALCOHOL_P_TRANSF"/>
    <property type="match status" value="1"/>
</dbReference>
<keyword evidence="5" id="KW-1185">Reference proteome</keyword>
<evidence type="ECO:0000313" key="5">
    <source>
        <dbReference type="Proteomes" id="UP001595887"/>
    </source>
</evidence>
<dbReference type="InterPro" id="IPR000462">
    <property type="entry name" value="CDP-OH_P_trans"/>
</dbReference>
<evidence type="ECO:0000256" key="3">
    <source>
        <dbReference type="SAM" id="Phobius"/>
    </source>
</evidence>
<feature type="transmembrane region" description="Helical" evidence="3">
    <location>
        <begin position="33"/>
        <end position="59"/>
    </location>
</feature>
<dbReference type="EMBL" id="JBHSDH010000010">
    <property type="protein sequence ID" value="MFC4291329.1"/>
    <property type="molecule type" value="Genomic_DNA"/>
</dbReference>
<dbReference type="GO" id="GO:0016740">
    <property type="term" value="F:transferase activity"/>
    <property type="evidence" value="ECO:0007669"/>
    <property type="project" value="UniProtKB-KW"/>
</dbReference>
<keyword evidence="3" id="KW-0812">Transmembrane</keyword>
<sequence length="200" mass="20962">MFDAKLRPVIDPPLNAAARQLVRLGVSANMLTIAGALIGLGAAAAIALQYYTAGLLLVAANRLLDGLDGPVARIKGPSEFGGYLDSLADFLFYVSVPAAFGIANPANALPALFLVSSFTITAVSFLAFAAVAARAGANDGAHGKKAFIYSTGLMEGAETIAFFIAMCLFPLWFPALAWIFTALCVATVLQRIAMARRQFD</sequence>